<dbReference type="PANTHER" id="PTHR22642">
    <property type="entry name" value="IMIDAZOLONEPROPIONASE"/>
    <property type="match status" value="1"/>
</dbReference>
<evidence type="ECO:0000256" key="3">
    <source>
        <dbReference type="SAM" id="SignalP"/>
    </source>
</evidence>
<keyword evidence="1" id="KW-0175">Coiled coil</keyword>
<reference evidence="6" key="1">
    <citation type="submission" date="2019-04" db="EMBL/GenBank/DDBJ databases">
        <authorList>
            <person name="Melise S."/>
            <person name="Noan J."/>
            <person name="Okalmin O."/>
        </authorList>
    </citation>
    <scope>NUCLEOTIDE SEQUENCE</scope>
    <source>
        <strain evidence="6">FN9</strain>
    </source>
</reference>
<accession>A0A4E9DLX3</accession>
<feature type="region of interest" description="Disordered" evidence="2">
    <location>
        <begin position="145"/>
        <end position="236"/>
    </location>
</feature>
<feature type="compositionally biased region" description="Low complexity" evidence="2">
    <location>
        <begin position="145"/>
        <end position="200"/>
    </location>
</feature>
<keyword evidence="3" id="KW-0732">Signal</keyword>
<evidence type="ECO:0000259" key="4">
    <source>
        <dbReference type="Pfam" id="PF07969"/>
    </source>
</evidence>
<dbReference type="CDD" id="cd01300">
    <property type="entry name" value="YtcJ_like"/>
    <property type="match status" value="1"/>
</dbReference>
<feature type="signal peptide" evidence="3">
    <location>
        <begin position="1"/>
        <end position="17"/>
    </location>
</feature>
<feature type="coiled-coil region" evidence="1">
    <location>
        <begin position="441"/>
        <end position="479"/>
    </location>
</feature>
<dbReference type="InterPro" id="IPR033932">
    <property type="entry name" value="YtcJ-like"/>
</dbReference>
<feature type="compositionally biased region" description="Basic and acidic residues" evidence="2">
    <location>
        <begin position="218"/>
        <end position="231"/>
    </location>
</feature>
<evidence type="ECO:0000256" key="2">
    <source>
        <dbReference type="SAM" id="MobiDB-lite"/>
    </source>
</evidence>
<gene>
    <name evidence="6" type="ORF">FUG_LOCUS35221</name>
    <name evidence="5" type="ORF">MDCFG202_LOCUS193522</name>
</gene>
<dbReference type="InterPro" id="IPR032466">
    <property type="entry name" value="Metal_Hydrolase"/>
</dbReference>
<organism evidence="6">
    <name type="scientific">Gibberella zeae</name>
    <name type="common">Wheat head blight fungus</name>
    <name type="synonym">Fusarium graminearum</name>
    <dbReference type="NCBI Taxonomy" id="5518"/>
    <lineage>
        <taxon>Eukaryota</taxon>
        <taxon>Fungi</taxon>
        <taxon>Dikarya</taxon>
        <taxon>Ascomycota</taxon>
        <taxon>Pezizomycotina</taxon>
        <taxon>Sordariomycetes</taxon>
        <taxon>Hypocreomycetidae</taxon>
        <taxon>Hypocreales</taxon>
        <taxon>Nectriaceae</taxon>
        <taxon>Fusarium</taxon>
    </lineage>
</organism>
<feature type="region of interest" description="Disordered" evidence="2">
    <location>
        <begin position="78"/>
        <end position="127"/>
    </location>
</feature>
<feature type="compositionally biased region" description="Low complexity" evidence="2">
    <location>
        <begin position="97"/>
        <end position="108"/>
    </location>
</feature>
<dbReference type="Gene3D" id="2.30.40.10">
    <property type="entry name" value="Urease, subunit C, domain 1"/>
    <property type="match status" value="1"/>
</dbReference>
<evidence type="ECO:0000313" key="5">
    <source>
        <dbReference type="EMBL" id="CAG1979625.1"/>
    </source>
</evidence>
<feature type="compositionally biased region" description="Polar residues" evidence="2">
    <location>
        <begin position="995"/>
        <end position="1008"/>
    </location>
</feature>
<evidence type="ECO:0000256" key="1">
    <source>
        <dbReference type="SAM" id="Coils"/>
    </source>
</evidence>
<feature type="compositionally biased region" description="Polar residues" evidence="2">
    <location>
        <begin position="84"/>
        <end position="96"/>
    </location>
</feature>
<dbReference type="PANTHER" id="PTHR22642:SF2">
    <property type="entry name" value="PROTEIN LONG AFTER FAR-RED 3"/>
    <property type="match status" value="1"/>
</dbReference>
<dbReference type="Proteomes" id="UP000746612">
    <property type="component" value="Unassembled WGS sequence"/>
</dbReference>
<feature type="region of interest" description="Disordered" evidence="2">
    <location>
        <begin position="481"/>
        <end position="527"/>
    </location>
</feature>
<dbReference type="Gene3D" id="3.20.20.140">
    <property type="entry name" value="Metal-dependent hydrolases"/>
    <property type="match status" value="1"/>
</dbReference>
<name>A0A4E9DLX3_GIBZA</name>
<dbReference type="EMBL" id="CAJPIJ010000114">
    <property type="protein sequence ID" value="CAG1979625.1"/>
    <property type="molecule type" value="Genomic_DNA"/>
</dbReference>
<dbReference type="Gene3D" id="3.10.310.70">
    <property type="match status" value="1"/>
</dbReference>
<proteinExistence type="predicted"/>
<evidence type="ECO:0000313" key="6">
    <source>
        <dbReference type="EMBL" id="VIO52768.1"/>
    </source>
</evidence>
<dbReference type="InterPro" id="IPR011059">
    <property type="entry name" value="Metal-dep_hydrolase_composite"/>
</dbReference>
<sequence>MRFSFALVAALAEHAAAIPCAPWMIAHRASWRTATTRIDKMLAAMPTLYPGGLTAPLSVILAAEATATTTDAEIKATATPPATVGSNKISSTKALDSSTASAPPTAASGDIVSDSSASLTEEVSVTRTTTTITVTPTVFDVTSASESTLFSESTSVSESESTSASDTASTSDTSSAPDAASTSNNTSAFGTTAGFGTTSGLKNTSRTTASTIEDSDSDLDRRDETIDKTEEQTDEDETLAIKTQQAIRKLREAYELQELFNMAVLKWGRSQEEQERQRKDLKKAEKEIERRVKAAVDFAKEVQADTEAFEKEYEEEEIGEEKKNRINKRDKPNDCGCGNKNGKRDKVNDCGCGKKNEKRQDRINPNLEHEKHEDELYAGIGDQLEEGLVKDEDRTGSKYEKPVYLITKQFKVYKCEKLNGCELYDVRQVDDEGPGGNWNTYEDLKKYKERLSKAKEDYKEDFEKNIKEKMKKAKAGEKTVTSIFEIENPERESEKEPEKEVKEEKEVEEKGDEQEQAHTESPLLAGGDEAKQYERISMLYMQYRGMLVEPIQRDLDPILRNSKYEEDKEMASQYQEGNEKEQRQRLSRLYMDYRYMLIPKWQKAELSTMTAAGSFIRWGLILPLIVVVFAVAYRLQQPLTASENENPVTYCYKSIRTHDPEQVEAQCFTVTDGVFTAVGSSDADQTTMDGHVIPGLWDGHGHLLQYGEFLHSVDLFGAQSLDEVRTRIKSYISENPGAGSKDNWVRGVGWDQTFFGRMPTAADITQDPELSNVYLMLDRIDVHCTWVSQPVLDLLPADLPEVIPGGEIIRDPGFGVFCDNAMDLVISIWPQPGRDFKAHTIKTAMKKLNEVGLVGMHDAGSTPETLTMYNELSSSDDWTLRVYAMLECPQRNSYCPDEAVKFARDDDRFAVQSVKLFADGALGSWGSALLDPYSDHPWTSGSLLINASALTDVTKRWAADGYQVNIHAIGDLANRNAVDALEAALVQQCLNEATAQGASPSTPGQSSHDSQDQIEARAACQSRHRFRIEHAQIIHPDDQKRILSLGIIPSIQPTHATSDMKYAQSRLGKGRVSSSAYRMRSLLPARPVLGSDFPVEPPNPFQGIYAAVARRSPHTGRGTDESPDGWHTDEALSLDEAMWGFTGAPACGAFLDGRAGVIREGALADWVVLDKPIESYEIEELRSLRVKETWVAGKRVYTRSDDD</sequence>
<feature type="compositionally biased region" description="Polar residues" evidence="2">
    <location>
        <begin position="201"/>
        <end position="212"/>
    </location>
</feature>
<dbReference type="SUPFAM" id="SSF51556">
    <property type="entry name" value="Metallo-dependent hydrolases"/>
    <property type="match status" value="1"/>
</dbReference>
<feature type="domain" description="Amidohydrolase 3" evidence="4">
    <location>
        <begin position="690"/>
        <end position="1197"/>
    </location>
</feature>
<dbReference type="SUPFAM" id="SSF51338">
    <property type="entry name" value="Composite domain of metallo-dependent hydrolases"/>
    <property type="match status" value="1"/>
</dbReference>
<feature type="region of interest" description="Disordered" evidence="2">
    <location>
        <begin position="995"/>
        <end position="1018"/>
    </location>
</feature>
<dbReference type="GO" id="GO:0016810">
    <property type="term" value="F:hydrolase activity, acting on carbon-nitrogen (but not peptide) bonds"/>
    <property type="evidence" value="ECO:0007669"/>
    <property type="project" value="InterPro"/>
</dbReference>
<dbReference type="Pfam" id="PF07969">
    <property type="entry name" value="Amidohydro_3"/>
    <property type="match status" value="1"/>
</dbReference>
<feature type="compositionally biased region" description="Basic and acidic residues" evidence="2">
    <location>
        <begin position="488"/>
        <end position="518"/>
    </location>
</feature>
<protein>
    <recommendedName>
        <fullName evidence="4">Amidohydrolase 3 domain-containing protein</fullName>
    </recommendedName>
</protein>
<feature type="chain" id="PRO_5041166748" description="Amidohydrolase 3 domain-containing protein" evidence="3">
    <location>
        <begin position="18"/>
        <end position="1203"/>
    </location>
</feature>
<dbReference type="AlphaFoldDB" id="A0A4E9DLX3"/>
<dbReference type="InterPro" id="IPR013108">
    <property type="entry name" value="Amidohydro_3"/>
</dbReference>
<dbReference type="EMBL" id="CAAKMV010000033">
    <property type="protein sequence ID" value="VIO52768.1"/>
    <property type="molecule type" value="Genomic_DNA"/>
</dbReference>
<reference evidence="5" key="2">
    <citation type="submission" date="2021-03" db="EMBL/GenBank/DDBJ databases">
        <authorList>
            <person name="Alouane T."/>
            <person name="Langin T."/>
            <person name="Bonhomme L."/>
        </authorList>
    </citation>
    <scope>NUCLEOTIDE SEQUENCE</scope>
    <source>
        <strain evidence="5">MDC_Fg202</strain>
    </source>
</reference>